<name>A0A1R2BTE1_9CILI</name>
<evidence type="ECO:0000313" key="1">
    <source>
        <dbReference type="EMBL" id="OMJ79961.1"/>
    </source>
</evidence>
<sequence length="142" mass="16485">MECEDCENYPCLCEDDSIRRGILTSILEMMHEKVKKYKSIMQNRVLMIKEDIVATITEETNKFQSIINKSISRLDSFMQEIQEMEDEVVVTPEMLEAINFTIDLNLDSENIQSGFNRALSGEFIIFRELLKSKNTPPLNQNP</sequence>
<reference evidence="1 2" key="1">
    <citation type="submission" date="2016-11" db="EMBL/GenBank/DDBJ databases">
        <title>The macronuclear genome of Stentor coeruleus: a giant cell with tiny introns.</title>
        <authorList>
            <person name="Slabodnick M."/>
            <person name="Ruby J.G."/>
            <person name="Reiff S.B."/>
            <person name="Swart E.C."/>
            <person name="Gosai S."/>
            <person name="Prabakaran S."/>
            <person name="Witkowska E."/>
            <person name="Larue G.E."/>
            <person name="Fisher S."/>
            <person name="Freeman R.M."/>
            <person name="Gunawardena J."/>
            <person name="Chu W."/>
            <person name="Stover N.A."/>
            <person name="Gregory B.D."/>
            <person name="Nowacki M."/>
            <person name="Derisi J."/>
            <person name="Roy S.W."/>
            <person name="Marshall W.F."/>
            <person name="Sood P."/>
        </authorList>
    </citation>
    <scope>NUCLEOTIDE SEQUENCE [LARGE SCALE GENOMIC DNA]</scope>
    <source>
        <strain evidence="1">WM001</strain>
    </source>
</reference>
<keyword evidence="2" id="KW-1185">Reference proteome</keyword>
<accession>A0A1R2BTE1</accession>
<protein>
    <submittedName>
        <fullName evidence="1">Uncharacterized protein</fullName>
    </submittedName>
</protein>
<dbReference type="OrthoDB" id="321031at2759"/>
<evidence type="ECO:0000313" key="2">
    <source>
        <dbReference type="Proteomes" id="UP000187209"/>
    </source>
</evidence>
<gene>
    <name evidence="1" type="ORF">SteCoe_19875</name>
</gene>
<dbReference type="Proteomes" id="UP000187209">
    <property type="component" value="Unassembled WGS sequence"/>
</dbReference>
<dbReference type="EMBL" id="MPUH01000445">
    <property type="protein sequence ID" value="OMJ79961.1"/>
    <property type="molecule type" value="Genomic_DNA"/>
</dbReference>
<dbReference type="AlphaFoldDB" id="A0A1R2BTE1"/>
<proteinExistence type="predicted"/>
<organism evidence="1 2">
    <name type="scientific">Stentor coeruleus</name>
    <dbReference type="NCBI Taxonomy" id="5963"/>
    <lineage>
        <taxon>Eukaryota</taxon>
        <taxon>Sar</taxon>
        <taxon>Alveolata</taxon>
        <taxon>Ciliophora</taxon>
        <taxon>Postciliodesmatophora</taxon>
        <taxon>Heterotrichea</taxon>
        <taxon>Heterotrichida</taxon>
        <taxon>Stentoridae</taxon>
        <taxon>Stentor</taxon>
    </lineage>
</organism>
<comment type="caution">
    <text evidence="1">The sequence shown here is derived from an EMBL/GenBank/DDBJ whole genome shotgun (WGS) entry which is preliminary data.</text>
</comment>